<evidence type="ECO:0000313" key="2">
    <source>
        <dbReference type="EMBL" id="MBL4938520.1"/>
    </source>
</evidence>
<dbReference type="Proteomes" id="UP000632377">
    <property type="component" value="Unassembled WGS sequence"/>
</dbReference>
<evidence type="ECO:0000313" key="3">
    <source>
        <dbReference type="Proteomes" id="UP000632377"/>
    </source>
</evidence>
<feature type="domain" description="Polymerase/histidinol phosphatase N-terminal" evidence="1">
    <location>
        <begin position="4"/>
        <end position="70"/>
    </location>
</feature>
<name>A0ABS1TGN2_9CLOT</name>
<dbReference type="PANTHER" id="PTHR42924">
    <property type="entry name" value="EXONUCLEASE"/>
    <property type="match status" value="1"/>
</dbReference>
<dbReference type="InterPro" id="IPR004013">
    <property type="entry name" value="PHP_dom"/>
</dbReference>
<keyword evidence="3" id="KW-1185">Reference proteome</keyword>
<accession>A0ABS1TGN2</accession>
<dbReference type="Gene3D" id="1.10.150.650">
    <property type="match status" value="1"/>
</dbReference>
<evidence type="ECO:0000259" key="1">
    <source>
        <dbReference type="SMART" id="SM00481"/>
    </source>
</evidence>
<dbReference type="Gene3D" id="3.20.20.140">
    <property type="entry name" value="Metal-dependent hydrolases"/>
    <property type="match status" value="1"/>
</dbReference>
<proteinExistence type="predicted"/>
<protein>
    <submittedName>
        <fullName evidence="2">PHP domain-containing protein</fullName>
    </submittedName>
</protein>
<dbReference type="CDD" id="cd07438">
    <property type="entry name" value="PHP_HisPPase_AMP"/>
    <property type="match status" value="1"/>
</dbReference>
<comment type="caution">
    <text evidence="2">The sequence shown here is derived from an EMBL/GenBank/DDBJ whole genome shotgun (WGS) entry which is preliminary data.</text>
</comment>
<dbReference type="InterPro" id="IPR003141">
    <property type="entry name" value="Pol/His_phosphatase_N"/>
</dbReference>
<reference evidence="2 3" key="1">
    <citation type="submission" date="2021-01" db="EMBL/GenBank/DDBJ databases">
        <title>Genome public.</title>
        <authorList>
            <person name="Liu C."/>
            <person name="Sun Q."/>
        </authorList>
    </citation>
    <scope>NUCLEOTIDE SEQUENCE [LARGE SCALE GENOMIC DNA]</scope>
    <source>
        <strain evidence="2 3">YIM B02515</strain>
    </source>
</reference>
<dbReference type="SUPFAM" id="SSF89550">
    <property type="entry name" value="PHP domain-like"/>
    <property type="match status" value="1"/>
</dbReference>
<dbReference type="Pfam" id="PF02811">
    <property type="entry name" value="PHP"/>
    <property type="match status" value="1"/>
</dbReference>
<dbReference type="InterPro" id="IPR052018">
    <property type="entry name" value="PHP_domain"/>
</dbReference>
<sequence length="290" mass="32791">MAYVDLHIHSNKSDDAEFSIREIVEMCAEKKMRRISITDHNSVKGVAEAIKLGQKSNMDVISGIEIDCVNNNETNFHLLGYMIDYKRKEFLEIEESIFKQEMNSASEKIYKFKKYTGIPLDEKEIYDKSEGEIISGELIAEVVLTKEYAGKYQILKPYLKGGSRSDRPYVNFYWDFFAQGKPAYVKINFISLGDAISLVKSTGGVPVLAHPGQNLKNDFSQLDNIIGQGIEGIEAFSSYHSREASEYFYKKALENNLIVTCGSDFHGKTKPDIKIGDCNLTIDESMILNV</sequence>
<dbReference type="SMART" id="SM00481">
    <property type="entry name" value="POLIIIAc"/>
    <property type="match status" value="1"/>
</dbReference>
<gene>
    <name evidence="2" type="ORF">JK636_22710</name>
</gene>
<dbReference type="RefSeq" id="WP_202751281.1">
    <property type="nucleotide sequence ID" value="NZ_JAESWC010000023.1"/>
</dbReference>
<dbReference type="InterPro" id="IPR016195">
    <property type="entry name" value="Pol/histidinol_Pase-like"/>
</dbReference>
<dbReference type="EMBL" id="JAESWC010000023">
    <property type="protein sequence ID" value="MBL4938520.1"/>
    <property type="molecule type" value="Genomic_DNA"/>
</dbReference>
<organism evidence="2 3">
    <name type="scientific">Clostridium rhizosphaerae</name>
    <dbReference type="NCBI Taxonomy" id="2803861"/>
    <lineage>
        <taxon>Bacteria</taxon>
        <taxon>Bacillati</taxon>
        <taxon>Bacillota</taxon>
        <taxon>Clostridia</taxon>
        <taxon>Eubacteriales</taxon>
        <taxon>Clostridiaceae</taxon>
        <taxon>Clostridium</taxon>
    </lineage>
</organism>
<dbReference type="PANTHER" id="PTHR42924:SF3">
    <property type="entry name" value="POLYMERASE_HISTIDINOL PHOSPHATASE N-TERMINAL DOMAIN-CONTAINING PROTEIN"/>
    <property type="match status" value="1"/>
</dbReference>